<evidence type="ECO:0000313" key="3">
    <source>
        <dbReference type="Proteomes" id="UP001221757"/>
    </source>
</evidence>
<evidence type="ECO:0000313" key="2">
    <source>
        <dbReference type="EMBL" id="KAJ7690818.1"/>
    </source>
</evidence>
<dbReference type="EMBL" id="JARKIE010000062">
    <property type="protein sequence ID" value="KAJ7690818.1"/>
    <property type="molecule type" value="Genomic_DNA"/>
</dbReference>
<comment type="caution">
    <text evidence="2">The sequence shown here is derived from an EMBL/GenBank/DDBJ whole genome shotgun (WGS) entry which is preliminary data.</text>
</comment>
<dbReference type="Proteomes" id="UP001221757">
    <property type="component" value="Unassembled WGS sequence"/>
</dbReference>
<gene>
    <name evidence="2" type="ORF">B0H17DRAFT_1201402</name>
</gene>
<sequence length="293" mass="32275">MTEFELAFDWSLFQIDLMSALIFREDDDVESGNAQTPGVPLFLTPIWARAAHEYCVLMDMVRGTGGVADLAALIVQQLNIFTADIRATMNGQRIFITSLADLETLRYEVIEDKARKVTTQCAQGVTRGRGGLFAMLEPGWYEKHRQGAEEWTLWHTIHISALPRGRPLLACPRSQGLRVRLASPQRWQAHGSACAAENDRAYWDRDARSLRAARGAAQEPRSRVWRSKLALTPPRIPGNSVRVISGLSAVVLSIENRRYSDVGASCTAAGPHPPNPGAGEADCKTGASIPERL</sequence>
<keyword evidence="3" id="KW-1185">Reference proteome</keyword>
<reference evidence="2" key="1">
    <citation type="submission" date="2023-03" db="EMBL/GenBank/DDBJ databases">
        <title>Massive genome expansion in bonnet fungi (Mycena s.s.) driven by repeated elements and novel gene families across ecological guilds.</title>
        <authorList>
            <consortium name="Lawrence Berkeley National Laboratory"/>
            <person name="Harder C.B."/>
            <person name="Miyauchi S."/>
            <person name="Viragh M."/>
            <person name="Kuo A."/>
            <person name="Thoen E."/>
            <person name="Andreopoulos B."/>
            <person name="Lu D."/>
            <person name="Skrede I."/>
            <person name="Drula E."/>
            <person name="Henrissat B."/>
            <person name="Morin E."/>
            <person name="Kohler A."/>
            <person name="Barry K."/>
            <person name="LaButti K."/>
            <person name="Morin E."/>
            <person name="Salamov A."/>
            <person name="Lipzen A."/>
            <person name="Mereny Z."/>
            <person name="Hegedus B."/>
            <person name="Baldrian P."/>
            <person name="Stursova M."/>
            <person name="Weitz H."/>
            <person name="Taylor A."/>
            <person name="Grigoriev I.V."/>
            <person name="Nagy L.G."/>
            <person name="Martin F."/>
            <person name="Kauserud H."/>
        </authorList>
    </citation>
    <scope>NUCLEOTIDE SEQUENCE</scope>
    <source>
        <strain evidence="2">CBHHK067</strain>
    </source>
</reference>
<organism evidence="2 3">
    <name type="scientific">Mycena rosella</name>
    <name type="common">Pink bonnet</name>
    <name type="synonym">Agaricus rosellus</name>
    <dbReference type="NCBI Taxonomy" id="1033263"/>
    <lineage>
        <taxon>Eukaryota</taxon>
        <taxon>Fungi</taxon>
        <taxon>Dikarya</taxon>
        <taxon>Basidiomycota</taxon>
        <taxon>Agaricomycotina</taxon>
        <taxon>Agaricomycetes</taxon>
        <taxon>Agaricomycetidae</taxon>
        <taxon>Agaricales</taxon>
        <taxon>Marasmiineae</taxon>
        <taxon>Mycenaceae</taxon>
        <taxon>Mycena</taxon>
    </lineage>
</organism>
<name>A0AAD7DH26_MYCRO</name>
<feature type="region of interest" description="Disordered" evidence="1">
    <location>
        <begin position="265"/>
        <end position="293"/>
    </location>
</feature>
<proteinExistence type="predicted"/>
<dbReference type="AlphaFoldDB" id="A0AAD7DH26"/>
<evidence type="ECO:0000256" key="1">
    <source>
        <dbReference type="SAM" id="MobiDB-lite"/>
    </source>
</evidence>
<accession>A0AAD7DH26</accession>
<protein>
    <submittedName>
        <fullName evidence="2">Uncharacterized protein</fullName>
    </submittedName>
</protein>